<evidence type="ECO:0000313" key="2">
    <source>
        <dbReference type="EMBL" id="KAG2210894.1"/>
    </source>
</evidence>
<accession>A0A8H7VDW1</accession>
<feature type="region of interest" description="Disordered" evidence="1">
    <location>
        <begin position="195"/>
        <end position="237"/>
    </location>
</feature>
<organism evidence="2 3">
    <name type="scientific">Mucor saturninus</name>
    <dbReference type="NCBI Taxonomy" id="64648"/>
    <lineage>
        <taxon>Eukaryota</taxon>
        <taxon>Fungi</taxon>
        <taxon>Fungi incertae sedis</taxon>
        <taxon>Mucoromycota</taxon>
        <taxon>Mucoromycotina</taxon>
        <taxon>Mucoromycetes</taxon>
        <taxon>Mucorales</taxon>
        <taxon>Mucorineae</taxon>
        <taxon>Mucoraceae</taxon>
        <taxon>Mucor</taxon>
    </lineage>
</organism>
<dbReference type="InterPro" id="IPR023393">
    <property type="entry name" value="START-like_dom_sf"/>
</dbReference>
<protein>
    <submittedName>
        <fullName evidence="2">Uncharacterized protein</fullName>
    </submittedName>
</protein>
<evidence type="ECO:0000313" key="3">
    <source>
        <dbReference type="Proteomes" id="UP000603453"/>
    </source>
</evidence>
<name>A0A8H7VDW1_9FUNG</name>
<sequence>MITAFAVTCLILVPTIPLLLYGIGLLLPSDHVVSRTTVYNTTAEILWAILTSVEDYPAWRSHIDKVTVRYDEFENDINKYEDESRMTFVEYTEKKDRRTVVMHIEQEKERKLIRVLEERPYIAPGEEELSNSTFSGSWTFLIEPIGEKQVKLKITEQGVIKKPMVRVSHKLFFGYHRRIDRFIKDLGKEIELGILEQPQEETLHEEEEEDEEEEEYEAGPDDSVMQPTPPTLTESKILDKDWDMMSEILDKKAL</sequence>
<feature type="compositionally biased region" description="Acidic residues" evidence="1">
    <location>
        <begin position="203"/>
        <end position="220"/>
    </location>
</feature>
<comment type="caution">
    <text evidence="2">The sequence shown here is derived from an EMBL/GenBank/DDBJ whole genome shotgun (WGS) entry which is preliminary data.</text>
</comment>
<proteinExistence type="predicted"/>
<dbReference type="EMBL" id="JAEPRD010000010">
    <property type="protein sequence ID" value="KAG2210894.1"/>
    <property type="molecule type" value="Genomic_DNA"/>
</dbReference>
<dbReference type="Gene3D" id="3.30.530.20">
    <property type="match status" value="1"/>
</dbReference>
<dbReference type="AlphaFoldDB" id="A0A8H7VDW1"/>
<reference evidence="2" key="1">
    <citation type="submission" date="2020-12" db="EMBL/GenBank/DDBJ databases">
        <title>Metabolic potential, ecology and presence of endohyphal bacteria is reflected in genomic diversity of Mucoromycotina.</title>
        <authorList>
            <person name="Muszewska A."/>
            <person name="Okrasinska A."/>
            <person name="Steczkiewicz K."/>
            <person name="Drgas O."/>
            <person name="Orlowska M."/>
            <person name="Perlinska-Lenart U."/>
            <person name="Aleksandrzak-Piekarczyk T."/>
            <person name="Szatraj K."/>
            <person name="Zielenkiewicz U."/>
            <person name="Pilsyk S."/>
            <person name="Malc E."/>
            <person name="Mieczkowski P."/>
            <person name="Kruszewska J.S."/>
            <person name="Biernat P."/>
            <person name="Pawlowska J."/>
        </authorList>
    </citation>
    <scope>NUCLEOTIDE SEQUENCE</scope>
    <source>
        <strain evidence="2">WA0000017839</strain>
    </source>
</reference>
<gene>
    <name evidence="2" type="ORF">INT47_000048</name>
</gene>
<dbReference type="Proteomes" id="UP000603453">
    <property type="component" value="Unassembled WGS sequence"/>
</dbReference>
<dbReference type="SUPFAM" id="SSF55961">
    <property type="entry name" value="Bet v1-like"/>
    <property type="match status" value="1"/>
</dbReference>
<evidence type="ECO:0000256" key="1">
    <source>
        <dbReference type="SAM" id="MobiDB-lite"/>
    </source>
</evidence>
<dbReference type="OrthoDB" id="2264734at2759"/>
<keyword evidence="3" id="KW-1185">Reference proteome</keyword>